<dbReference type="RefSeq" id="WP_133642703.1">
    <property type="nucleotide sequence ID" value="NZ_SNYI01000001.1"/>
</dbReference>
<dbReference type="AlphaFoldDB" id="A0A4R6TNH5"/>
<accession>A0A4R6TNH5</accession>
<feature type="transmembrane region" description="Helical" evidence="1">
    <location>
        <begin position="74"/>
        <end position="92"/>
    </location>
</feature>
<dbReference type="Proteomes" id="UP000295468">
    <property type="component" value="Unassembled WGS sequence"/>
</dbReference>
<gene>
    <name evidence="2" type="ORF">CLV82_0493</name>
</gene>
<dbReference type="EMBL" id="SNYI01000001">
    <property type="protein sequence ID" value="TDQ32660.1"/>
    <property type="molecule type" value="Genomic_DNA"/>
</dbReference>
<comment type="caution">
    <text evidence="2">The sequence shown here is derived from an EMBL/GenBank/DDBJ whole genome shotgun (WGS) entry which is preliminary data.</text>
</comment>
<evidence type="ECO:0000313" key="3">
    <source>
        <dbReference type="Proteomes" id="UP000295468"/>
    </source>
</evidence>
<sequence>MHIVLLIHFLATSFMTGVIWFCQVVHYPLFRHIPQDAFCNYEQKNMVTGYVVVPAMVIELGSCLWLLWHDFSVLYILNTALLGVIWISTAVYQGPLHIG</sequence>
<organism evidence="2 3">
    <name type="scientific">Zeaxanthinibacter enoshimensis</name>
    <dbReference type="NCBI Taxonomy" id="392009"/>
    <lineage>
        <taxon>Bacteria</taxon>
        <taxon>Pseudomonadati</taxon>
        <taxon>Bacteroidota</taxon>
        <taxon>Flavobacteriia</taxon>
        <taxon>Flavobacteriales</taxon>
        <taxon>Flavobacteriaceae</taxon>
        <taxon>Zeaxanthinibacter</taxon>
    </lineage>
</organism>
<evidence type="ECO:0008006" key="4">
    <source>
        <dbReference type="Google" id="ProtNLM"/>
    </source>
</evidence>
<name>A0A4R6TNH5_9FLAO</name>
<feature type="transmembrane region" description="Helical" evidence="1">
    <location>
        <begin position="47"/>
        <end position="68"/>
    </location>
</feature>
<protein>
    <recommendedName>
        <fullName evidence="4">DoxX-like protein</fullName>
    </recommendedName>
</protein>
<evidence type="ECO:0000256" key="1">
    <source>
        <dbReference type="SAM" id="Phobius"/>
    </source>
</evidence>
<keyword evidence="1" id="KW-0472">Membrane</keyword>
<evidence type="ECO:0000313" key="2">
    <source>
        <dbReference type="EMBL" id="TDQ32660.1"/>
    </source>
</evidence>
<keyword evidence="1" id="KW-0812">Transmembrane</keyword>
<proteinExistence type="predicted"/>
<keyword evidence="3" id="KW-1185">Reference proteome</keyword>
<dbReference type="OrthoDB" id="883418at2"/>
<reference evidence="2 3" key="1">
    <citation type="submission" date="2019-03" db="EMBL/GenBank/DDBJ databases">
        <title>Genomic Encyclopedia of Archaeal and Bacterial Type Strains, Phase II (KMG-II): from individual species to whole genera.</title>
        <authorList>
            <person name="Goeker M."/>
        </authorList>
    </citation>
    <scope>NUCLEOTIDE SEQUENCE [LARGE SCALE GENOMIC DNA]</scope>
    <source>
        <strain evidence="2 3">DSM 18435</strain>
    </source>
</reference>
<feature type="transmembrane region" description="Helical" evidence="1">
    <location>
        <begin position="6"/>
        <end position="26"/>
    </location>
</feature>
<keyword evidence="1" id="KW-1133">Transmembrane helix</keyword>